<dbReference type="EMBL" id="JAGYWB010000007">
    <property type="protein sequence ID" value="KAI0515815.1"/>
    <property type="molecule type" value="Genomic_DNA"/>
</dbReference>
<dbReference type="PROSITE" id="PS00107">
    <property type="entry name" value="PROTEIN_KINASE_ATP"/>
    <property type="match status" value="1"/>
</dbReference>
<accession>A0A8T3BN87</accession>
<evidence type="ECO:0000256" key="5">
    <source>
        <dbReference type="PROSITE-ProRule" id="PRU10141"/>
    </source>
</evidence>
<dbReference type="InterPro" id="IPR017441">
    <property type="entry name" value="Protein_kinase_ATP_BS"/>
</dbReference>
<keyword evidence="3" id="KW-0418">Kinase</keyword>
<sequence length="424" mass="46809">MEVNGSWKVGPTIGYGATATVSLAAESNSGELFAVKSSPISRSSLLQREQSILSSLCSPYIISYLGFDISGDSYHLFLELANGGALSDFAGRLDESKIRSFTRQILLGLSYLHSNGIAHCDVKGRNVLLCSDGIVKLADFGCAKSVGDGGRSVMGTPAFMAPEVVRGEEQGIAGDVWSLGCTVVEMATGKSPWPKATNPVAAIHQISFSSDVPALPDWVSDKGKDFVSKCLRRDPKERWTADQLLHHPFIAEAEELCSSSKKGKWISPKSTLELDLWDSETDGEDDQEQQQEELASQEINSPNRIRQLESPPANWAWDNSWTEVRERNEETDESVTLDSELSEAIDDPECSRSGRNMTAENNDYEFVSFWSESMDVKEEELDSVPFAGNVEADDETEYVGRRCNCNFDDMKELQISYWLIAFCS</sequence>
<evidence type="ECO:0000313" key="9">
    <source>
        <dbReference type="EMBL" id="KAI0515815.1"/>
    </source>
</evidence>
<dbReference type="Pfam" id="PF00069">
    <property type="entry name" value="Pkinase"/>
    <property type="match status" value="1"/>
</dbReference>
<evidence type="ECO:0000259" key="8">
    <source>
        <dbReference type="PROSITE" id="PS50011"/>
    </source>
</evidence>
<dbReference type="SUPFAM" id="SSF56112">
    <property type="entry name" value="Protein kinase-like (PK-like)"/>
    <property type="match status" value="1"/>
</dbReference>
<dbReference type="PANTHER" id="PTHR48011">
    <property type="entry name" value="CCR4-NOT TRANSCRIPTIONAL COMPLEX SUBUNIT CAF120-RELATED"/>
    <property type="match status" value="1"/>
</dbReference>
<feature type="binding site" evidence="5">
    <location>
        <position position="36"/>
    </location>
    <ligand>
        <name>ATP</name>
        <dbReference type="ChEBI" id="CHEBI:30616"/>
    </ligand>
</feature>
<comment type="caution">
    <text evidence="9">The sequence shown here is derived from an EMBL/GenBank/DDBJ whole genome shotgun (WGS) entry which is preliminary data.</text>
</comment>
<dbReference type="PANTHER" id="PTHR48011:SF4">
    <property type="entry name" value="MITOGEN-ACTIVATED PROTEIN KINASE KINASE KINASE 19"/>
    <property type="match status" value="1"/>
</dbReference>
<dbReference type="SMART" id="SM00220">
    <property type="entry name" value="S_TKc"/>
    <property type="match status" value="1"/>
</dbReference>
<feature type="region of interest" description="Disordered" evidence="7">
    <location>
        <begin position="326"/>
        <end position="357"/>
    </location>
</feature>
<dbReference type="InterPro" id="IPR000719">
    <property type="entry name" value="Prot_kinase_dom"/>
</dbReference>
<dbReference type="AlphaFoldDB" id="A0A8T3BN87"/>
<feature type="compositionally biased region" description="Acidic residues" evidence="7">
    <location>
        <begin position="279"/>
        <end position="291"/>
    </location>
</feature>
<dbReference type="GO" id="GO:0005524">
    <property type="term" value="F:ATP binding"/>
    <property type="evidence" value="ECO:0007669"/>
    <property type="project" value="UniProtKB-UniRule"/>
</dbReference>
<gene>
    <name evidence="9" type="ORF">KFK09_008483</name>
</gene>
<dbReference type="CDD" id="cd06606">
    <property type="entry name" value="STKc_MAPKKK"/>
    <property type="match status" value="1"/>
</dbReference>
<evidence type="ECO:0000256" key="4">
    <source>
        <dbReference type="ARBA" id="ARBA00022840"/>
    </source>
</evidence>
<dbReference type="SMR" id="A0A8T3BN87"/>
<keyword evidence="6" id="KW-0723">Serine/threonine-protein kinase</keyword>
<reference evidence="9" key="1">
    <citation type="journal article" date="2022" name="Front. Genet.">
        <title>Chromosome-Scale Assembly of the Dendrobium nobile Genome Provides Insights Into the Molecular Mechanism of the Biosynthesis of the Medicinal Active Ingredient of Dendrobium.</title>
        <authorList>
            <person name="Xu Q."/>
            <person name="Niu S.-C."/>
            <person name="Li K.-L."/>
            <person name="Zheng P.-J."/>
            <person name="Zhang X.-J."/>
            <person name="Jia Y."/>
            <person name="Liu Y."/>
            <person name="Niu Y.-X."/>
            <person name="Yu L.-H."/>
            <person name="Chen D.-F."/>
            <person name="Zhang G.-Q."/>
        </authorList>
    </citation>
    <scope>NUCLEOTIDE SEQUENCE</scope>
    <source>
        <tissue evidence="9">Leaf</tissue>
    </source>
</reference>
<protein>
    <recommendedName>
        <fullName evidence="8">Protein kinase domain-containing protein</fullName>
    </recommendedName>
</protein>
<comment type="similarity">
    <text evidence="6">Belongs to the protein kinase superfamily.</text>
</comment>
<keyword evidence="2 5" id="KW-0547">Nucleotide-binding</keyword>
<evidence type="ECO:0000313" key="10">
    <source>
        <dbReference type="Proteomes" id="UP000829196"/>
    </source>
</evidence>
<dbReference type="PROSITE" id="PS00108">
    <property type="entry name" value="PROTEIN_KINASE_ST"/>
    <property type="match status" value="1"/>
</dbReference>
<evidence type="ECO:0000256" key="3">
    <source>
        <dbReference type="ARBA" id="ARBA00022777"/>
    </source>
</evidence>
<feature type="compositionally biased region" description="Acidic residues" evidence="7">
    <location>
        <begin position="329"/>
        <end position="348"/>
    </location>
</feature>
<name>A0A8T3BN87_DENNO</name>
<dbReference type="PROSITE" id="PS50011">
    <property type="entry name" value="PROTEIN_KINASE_DOM"/>
    <property type="match status" value="1"/>
</dbReference>
<dbReference type="GO" id="GO:0007165">
    <property type="term" value="P:signal transduction"/>
    <property type="evidence" value="ECO:0007669"/>
    <property type="project" value="TreeGrafter"/>
</dbReference>
<dbReference type="InterPro" id="IPR011009">
    <property type="entry name" value="Kinase-like_dom_sf"/>
</dbReference>
<organism evidence="9 10">
    <name type="scientific">Dendrobium nobile</name>
    <name type="common">Orchid</name>
    <dbReference type="NCBI Taxonomy" id="94219"/>
    <lineage>
        <taxon>Eukaryota</taxon>
        <taxon>Viridiplantae</taxon>
        <taxon>Streptophyta</taxon>
        <taxon>Embryophyta</taxon>
        <taxon>Tracheophyta</taxon>
        <taxon>Spermatophyta</taxon>
        <taxon>Magnoliopsida</taxon>
        <taxon>Liliopsida</taxon>
        <taxon>Asparagales</taxon>
        <taxon>Orchidaceae</taxon>
        <taxon>Epidendroideae</taxon>
        <taxon>Malaxideae</taxon>
        <taxon>Dendrobiinae</taxon>
        <taxon>Dendrobium</taxon>
    </lineage>
</organism>
<evidence type="ECO:0000256" key="1">
    <source>
        <dbReference type="ARBA" id="ARBA00022679"/>
    </source>
</evidence>
<feature type="region of interest" description="Disordered" evidence="7">
    <location>
        <begin position="279"/>
        <end position="311"/>
    </location>
</feature>
<proteinExistence type="inferred from homology"/>
<evidence type="ECO:0000256" key="2">
    <source>
        <dbReference type="ARBA" id="ARBA00022741"/>
    </source>
</evidence>
<dbReference type="InterPro" id="IPR052751">
    <property type="entry name" value="Plant_MAPKKK"/>
</dbReference>
<evidence type="ECO:0000256" key="6">
    <source>
        <dbReference type="RuleBase" id="RU000304"/>
    </source>
</evidence>
<feature type="domain" description="Protein kinase" evidence="8">
    <location>
        <begin position="7"/>
        <end position="250"/>
    </location>
</feature>
<keyword evidence="4 5" id="KW-0067">ATP-binding</keyword>
<dbReference type="Proteomes" id="UP000829196">
    <property type="component" value="Unassembled WGS sequence"/>
</dbReference>
<dbReference type="GO" id="GO:0004674">
    <property type="term" value="F:protein serine/threonine kinase activity"/>
    <property type="evidence" value="ECO:0007669"/>
    <property type="project" value="UniProtKB-KW"/>
</dbReference>
<evidence type="ECO:0000256" key="7">
    <source>
        <dbReference type="SAM" id="MobiDB-lite"/>
    </source>
</evidence>
<dbReference type="Gene3D" id="1.10.510.10">
    <property type="entry name" value="Transferase(Phosphotransferase) domain 1"/>
    <property type="match status" value="1"/>
</dbReference>
<dbReference type="InterPro" id="IPR008271">
    <property type="entry name" value="Ser/Thr_kinase_AS"/>
</dbReference>
<dbReference type="OrthoDB" id="275301at2759"/>
<keyword evidence="10" id="KW-1185">Reference proteome</keyword>
<keyword evidence="1" id="KW-0808">Transferase</keyword>